<keyword evidence="5" id="KW-0808">Transferase</keyword>
<evidence type="ECO:0000313" key="6">
    <source>
        <dbReference type="Proteomes" id="UP001597474"/>
    </source>
</evidence>
<protein>
    <submittedName>
        <fullName evidence="5">Sugar transferase</fullName>
    </submittedName>
</protein>
<name>A0ABW5U2U0_9RHOB</name>
<dbReference type="RefSeq" id="WP_386373386.1">
    <property type="nucleotide sequence ID" value="NZ_JBHUMP010000005.1"/>
</dbReference>
<dbReference type="EMBL" id="JBHUMP010000005">
    <property type="protein sequence ID" value="MFD2739605.1"/>
    <property type="molecule type" value="Genomic_DNA"/>
</dbReference>
<evidence type="ECO:0000256" key="2">
    <source>
        <dbReference type="ARBA" id="ARBA00023169"/>
    </source>
</evidence>
<feature type="transmembrane region" description="Helical" evidence="3">
    <location>
        <begin position="41"/>
        <end position="64"/>
    </location>
</feature>
<keyword evidence="2" id="KW-0270">Exopolysaccharide synthesis</keyword>
<organism evidence="5 6">
    <name type="scientific">Sulfitobacter aestuarii</name>
    <dbReference type="NCBI Taxonomy" id="2161676"/>
    <lineage>
        <taxon>Bacteria</taxon>
        <taxon>Pseudomonadati</taxon>
        <taxon>Pseudomonadota</taxon>
        <taxon>Alphaproteobacteria</taxon>
        <taxon>Rhodobacterales</taxon>
        <taxon>Roseobacteraceae</taxon>
        <taxon>Sulfitobacter</taxon>
    </lineage>
</organism>
<evidence type="ECO:0000256" key="1">
    <source>
        <dbReference type="ARBA" id="ARBA00006464"/>
    </source>
</evidence>
<dbReference type="GO" id="GO:0016740">
    <property type="term" value="F:transferase activity"/>
    <property type="evidence" value="ECO:0007669"/>
    <property type="project" value="UniProtKB-KW"/>
</dbReference>
<dbReference type="Pfam" id="PF02397">
    <property type="entry name" value="Bac_transf"/>
    <property type="match status" value="1"/>
</dbReference>
<evidence type="ECO:0000313" key="5">
    <source>
        <dbReference type="EMBL" id="MFD2739605.1"/>
    </source>
</evidence>
<gene>
    <name evidence="5" type="ORF">ACFSUD_08500</name>
</gene>
<dbReference type="PANTHER" id="PTHR30576">
    <property type="entry name" value="COLANIC BIOSYNTHESIS UDP-GLUCOSE LIPID CARRIER TRANSFERASE"/>
    <property type="match status" value="1"/>
</dbReference>
<keyword evidence="3" id="KW-1133">Transmembrane helix</keyword>
<comment type="caution">
    <text evidence="5">The sequence shown here is derived from an EMBL/GenBank/DDBJ whole genome shotgun (WGS) entry which is preliminary data.</text>
</comment>
<proteinExistence type="inferred from homology"/>
<dbReference type="Proteomes" id="UP001597474">
    <property type="component" value="Unassembled WGS sequence"/>
</dbReference>
<feature type="domain" description="Bacterial sugar transferase" evidence="4">
    <location>
        <begin position="39"/>
        <end position="221"/>
    </location>
</feature>
<comment type="similarity">
    <text evidence="1">Belongs to the bacterial sugar transferase family.</text>
</comment>
<evidence type="ECO:0000259" key="4">
    <source>
        <dbReference type="Pfam" id="PF02397"/>
    </source>
</evidence>
<accession>A0ABW5U2U0</accession>
<keyword evidence="3" id="KW-0472">Membrane</keyword>
<sequence>MKHHDFPTYQLQSNATLVESQAFEVPARILPLRPYGFAKRAFDCVVSLLLLPLFAICCLVLKLLNRGPNAGPLFYVQLRMGQDCKAFRAIKFRSMKCADRITRGADDPLELDRITPLGRFLRKARIDEIPQIINVLRGEMSLIGPRPDYYKHARVYLKTIPGYRERHAVRPGISGYAQTEVGYVQGLEATRAKVRADLHYIAHQNFWLDTWLVWRTVSIVLGRRGA</sequence>
<dbReference type="PANTHER" id="PTHR30576:SF0">
    <property type="entry name" value="UNDECAPRENYL-PHOSPHATE N-ACETYLGALACTOSAMINYL 1-PHOSPHATE TRANSFERASE-RELATED"/>
    <property type="match status" value="1"/>
</dbReference>
<evidence type="ECO:0000256" key="3">
    <source>
        <dbReference type="SAM" id="Phobius"/>
    </source>
</evidence>
<keyword evidence="6" id="KW-1185">Reference proteome</keyword>
<keyword evidence="3" id="KW-0812">Transmembrane</keyword>
<reference evidence="6" key="1">
    <citation type="journal article" date="2019" name="Int. J. Syst. Evol. Microbiol.">
        <title>The Global Catalogue of Microorganisms (GCM) 10K type strain sequencing project: providing services to taxonomists for standard genome sequencing and annotation.</title>
        <authorList>
            <consortium name="The Broad Institute Genomics Platform"/>
            <consortium name="The Broad Institute Genome Sequencing Center for Infectious Disease"/>
            <person name="Wu L."/>
            <person name="Ma J."/>
        </authorList>
    </citation>
    <scope>NUCLEOTIDE SEQUENCE [LARGE SCALE GENOMIC DNA]</scope>
    <source>
        <strain evidence="6">TISTR 2562</strain>
    </source>
</reference>
<dbReference type="InterPro" id="IPR003362">
    <property type="entry name" value="Bact_transf"/>
</dbReference>